<reference evidence="2" key="1">
    <citation type="submission" date="2017-11" db="EMBL/GenBank/DDBJ databases">
        <authorList>
            <person name="Duchaud E."/>
        </authorList>
    </citation>
    <scope>NUCLEOTIDE SEQUENCE [LARGE SCALE GENOMIC DNA]</scope>
    <source>
        <strain evidence="2">Tenacibaculum sp. TNO020</strain>
    </source>
</reference>
<name>A0A2H1YG06_9FLAO</name>
<dbReference type="RefSeq" id="WP_101916899.1">
    <property type="nucleotide sequence ID" value="NZ_JAFMUR010000001.1"/>
</dbReference>
<dbReference type="AlphaFoldDB" id="A0A2H1YG06"/>
<dbReference type="PROSITE" id="PS51257">
    <property type="entry name" value="PROKAR_LIPOPROTEIN"/>
    <property type="match status" value="1"/>
</dbReference>
<protein>
    <recommendedName>
        <fullName evidence="3">Lipoprotein</fullName>
    </recommendedName>
</protein>
<evidence type="ECO:0000313" key="2">
    <source>
        <dbReference type="Proteomes" id="UP000234211"/>
    </source>
</evidence>
<proteinExistence type="predicted"/>
<evidence type="ECO:0000313" key="1">
    <source>
        <dbReference type="EMBL" id="SOS74415.1"/>
    </source>
</evidence>
<keyword evidence="2" id="KW-1185">Reference proteome</keyword>
<dbReference type="OrthoDB" id="9937370at2"/>
<gene>
    <name evidence="1" type="ORF">TNO020_20091</name>
</gene>
<sequence length="139" mass="15981">MLKNNSKIIFMLIMPLFFACKSVSISEIKKQYVRAGSKFDTSKMKYSAIIESPIDSFKILSVEIADKKFKNITIIEIPNGKIKNQKETLFPGKYYIDIKVEDALFSKESIETLKLNILVKEKLQTLKGKSVIQKDLLRK</sequence>
<dbReference type="EMBL" id="OENF01000012">
    <property type="protein sequence ID" value="SOS74415.1"/>
    <property type="molecule type" value="Genomic_DNA"/>
</dbReference>
<accession>A0A2H1YG06</accession>
<dbReference type="Proteomes" id="UP000234211">
    <property type="component" value="Unassembled WGS sequence"/>
</dbReference>
<organism evidence="1 2">
    <name type="scientific">Tenacibaculum piscium</name>
    <dbReference type="NCBI Taxonomy" id="1458515"/>
    <lineage>
        <taxon>Bacteria</taxon>
        <taxon>Pseudomonadati</taxon>
        <taxon>Bacteroidota</taxon>
        <taxon>Flavobacteriia</taxon>
        <taxon>Flavobacteriales</taxon>
        <taxon>Flavobacteriaceae</taxon>
        <taxon>Tenacibaculum</taxon>
    </lineage>
</organism>
<evidence type="ECO:0008006" key="3">
    <source>
        <dbReference type="Google" id="ProtNLM"/>
    </source>
</evidence>
<dbReference type="GeneID" id="86942607"/>